<gene>
    <name evidence="2" type="ORF">CSSPTR1EN2_LOCUS10866</name>
</gene>
<protein>
    <submittedName>
        <fullName evidence="2">Uncharacterized protein</fullName>
    </submittedName>
</protein>
<evidence type="ECO:0000313" key="3">
    <source>
        <dbReference type="Proteomes" id="UP001497512"/>
    </source>
</evidence>
<dbReference type="Proteomes" id="UP001497512">
    <property type="component" value="Chromosome 18"/>
</dbReference>
<proteinExistence type="predicted"/>
<sequence>MSIVNCGLVFALDIKELSRLEFKEQLKDLYVKQENYEYKKERVRKTVSPKHEDTVKLQVEMKRAMEDQLKRKEEDEKIVKEDEHKLFCYSEYHRRFVAPHMTEALKEELQQIEKQDEIEAEHLRAINPSSWN</sequence>
<reference evidence="2" key="1">
    <citation type="submission" date="2024-02" db="EMBL/GenBank/DDBJ databases">
        <authorList>
            <consortium name="ELIXIR-Norway"/>
            <consortium name="Elixir Norway"/>
        </authorList>
    </citation>
    <scope>NUCLEOTIDE SEQUENCE</scope>
</reference>
<evidence type="ECO:0000313" key="2">
    <source>
        <dbReference type="EMBL" id="CAK9211636.1"/>
    </source>
</evidence>
<keyword evidence="1" id="KW-0175">Coiled coil</keyword>
<name>A0ABP0U3J6_9BRYO</name>
<organism evidence="2 3">
    <name type="scientific">Sphagnum troendelagicum</name>
    <dbReference type="NCBI Taxonomy" id="128251"/>
    <lineage>
        <taxon>Eukaryota</taxon>
        <taxon>Viridiplantae</taxon>
        <taxon>Streptophyta</taxon>
        <taxon>Embryophyta</taxon>
        <taxon>Bryophyta</taxon>
        <taxon>Sphagnophytina</taxon>
        <taxon>Sphagnopsida</taxon>
        <taxon>Sphagnales</taxon>
        <taxon>Sphagnaceae</taxon>
        <taxon>Sphagnum</taxon>
    </lineage>
</organism>
<keyword evidence="3" id="KW-1185">Reference proteome</keyword>
<accession>A0ABP0U3J6</accession>
<evidence type="ECO:0000256" key="1">
    <source>
        <dbReference type="SAM" id="Coils"/>
    </source>
</evidence>
<dbReference type="EMBL" id="OZ019910">
    <property type="protein sequence ID" value="CAK9211636.1"/>
    <property type="molecule type" value="Genomic_DNA"/>
</dbReference>
<feature type="coiled-coil region" evidence="1">
    <location>
        <begin position="55"/>
        <end position="82"/>
    </location>
</feature>